<organism evidence="4 5">
    <name type="scientific">Eleusine coracana subsp. coracana</name>
    <dbReference type="NCBI Taxonomy" id="191504"/>
    <lineage>
        <taxon>Eukaryota</taxon>
        <taxon>Viridiplantae</taxon>
        <taxon>Streptophyta</taxon>
        <taxon>Embryophyta</taxon>
        <taxon>Tracheophyta</taxon>
        <taxon>Spermatophyta</taxon>
        <taxon>Magnoliopsida</taxon>
        <taxon>Liliopsida</taxon>
        <taxon>Poales</taxon>
        <taxon>Poaceae</taxon>
        <taxon>PACMAD clade</taxon>
        <taxon>Chloridoideae</taxon>
        <taxon>Cynodonteae</taxon>
        <taxon>Eleusininae</taxon>
        <taxon>Eleusine</taxon>
    </lineage>
</organism>
<evidence type="ECO:0000256" key="3">
    <source>
        <dbReference type="ARBA" id="ARBA00023002"/>
    </source>
</evidence>
<evidence type="ECO:0000256" key="2">
    <source>
        <dbReference type="ARBA" id="ARBA00022857"/>
    </source>
</evidence>
<comment type="similarity">
    <text evidence="1">Belongs to the short-chain dehydrogenases/reductases (SDR) family.</text>
</comment>
<keyword evidence="5" id="KW-1185">Reference proteome</keyword>
<dbReference type="PRINTS" id="PR00081">
    <property type="entry name" value="GDHRDH"/>
</dbReference>
<evidence type="ECO:0000256" key="1">
    <source>
        <dbReference type="ARBA" id="ARBA00006484"/>
    </source>
</evidence>
<dbReference type="InterPro" id="IPR002347">
    <property type="entry name" value="SDR_fam"/>
</dbReference>
<name>A0AAV5E2T2_ELECO</name>
<gene>
    <name evidence="4" type="primary">gb03875</name>
    <name evidence="4" type="ORF">PR202_gb03875</name>
</gene>
<dbReference type="Proteomes" id="UP001054889">
    <property type="component" value="Unassembled WGS sequence"/>
</dbReference>
<comment type="caution">
    <text evidence="4">The sequence shown here is derived from an EMBL/GenBank/DDBJ whole genome shotgun (WGS) entry which is preliminary data.</text>
</comment>
<dbReference type="PANTHER" id="PTHR43490">
    <property type="entry name" value="(+)-NEOMENTHOL DEHYDROGENASE"/>
    <property type="match status" value="1"/>
</dbReference>
<dbReference type="InterPro" id="IPR020904">
    <property type="entry name" value="Sc_DH/Rdtase_CS"/>
</dbReference>
<reference evidence="4" key="2">
    <citation type="submission" date="2021-12" db="EMBL/GenBank/DDBJ databases">
        <title>Resequencing data analysis of finger millet.</title>
        <authorList>
            <person name="Hatakeyama M."/>
            <person name="Aluri S."/>
            <person name="Balachadran M.T."/>
            <person name="Sivarajan S.R."/>
            <person name="Poveda L."/>
            <person name="Shimizu-Inatsugi R."/>
            <person name="Schlapbach R."/>
            <person name="Sreeman S.M."/>
            <person name="Shimizu K.K."/>
        </authorList>
    </citation>
    <scope>NUCLEOTIDE SEQUENCE</scope>
</reference>
<dbReference type="AlphaFoldDB" id="A0AAV5E2T2"/>
<dbReference type="FunFam" id="3.40.50.720:FF:000315">
    <property type="entry name" value="(+)-neomenthol dehydrogenase"/>
    <property type="match status" value="1"/>
</dbReference>
<dbReference type="Gene3D" id="3.40.50.720">
    <property type="entry name" value="NAD(P)-binding Rossmann-like Domain"/>
    <property type="match status" value="1"/>
</dbReference>
<keyword evidence="3" id="KW-0560">Oxidoreductase</keyword>
<reference evidence="4" key="1">
    <citation type="journal article" date="2018" name="DNA Res.">
        <title>Multiple hybrid de novo genome assembly of finger millet, an orphan allotetraploid crop.</title>
        <authorList>
            <person name="Hatakeyama M."/>
            <person name="Aluri S."/>
            <person name="Balachadran M.T."/>
            <person name="Sivarajan S.R."/>
            <person name="Patrignani A."/>
            <person name="Gruter S."/>
            <person name="Poveda L."/>
            <person name="Shimizu-Inatsugi R."/>
            <person name="Baeten J."/>
            <person name="Francoijs K.J."/>
            <person name="Nataraja K.N."/>
            <person name="Reddy Y.A.N."/>
            <person name="Phadnis S."/>
            <person name="Ravikumar R.L."/>
            <person name="Schlapbach R."/>
            <person name="Sreeman S.M."/>
            <person name="Shimizu K.K."/>
        </authorList>
    </citation>
    <scope>NUCLEOTIDE SEQUENCE</scope>
</reference>
<dbReference type="Pfam" id="PF00106">
    <property type="entry name" value="adh_short"/>
    <property type="match status" value="1"/>
</dbReference>
<keyword evidence="2" id="KW-0521">NADP</keyword>
<evidence type="ECO:0000313" key="5">
    <source>
        <dbReference type="Proteomes" id="UP001054889"/>
    </source>
</evidence>
<dbReference type="PROSITE" id="PS00061">
    <property type="entry name" value="ADH_SHORT"/>
    <property type="match status" value="1"/>
</dbReference>
<sequence length="354" mass="39505">MGKKGKEAARERREQRRREVTHLRTVPYEPHQRWWGHLERGPARAVAVVTGANRGIGFEAARQLALHGLHVVVASRDAERGQAAAELIRAEASGEAGVSVECRQLDVADAASVKAFAAWAAETHGGIHVLVSRFPSSCLLLVSCHIVRNEQQLCVHCVNFNKGAENSVEFAQQVIETNYYGTKRMIDAMIPLMKPSPYGGRIVNVSSRLGRVNGRRNISFLDRIGDVGLRDQLLNDDCLSEELIDEMITKFLEQVKQSNWPSNHWPQMYTDYSVSKLAVNAYTRLMAKRLSDQAEGQKIYMNCFCPGWVKTAMTGWEGNISAEEGADTGVWLALLPQEQSTNGKFFAERCEISF</sequence>
<evidence type="ECO:0000313" key="4">
    <source>
        <dbReference type="EMBL" id="GJN16851.1"/>
    </source>
</evidence>
<dbReference type="InterPro" id="IPR036291">
    <property type="entry name" value="NAD(P)-bd_dom_sf"/>
</dbReference>
<dbReference type="GO" id="GO:0016491">
    <property type="term" value="F:oxidoreductase activity"/>
    <property type="evidence" value="ECO:0007669"/>
    <property type="project" value="UniProtKB-KW"/>
</dbReference>
<accession>A0AAV5E2T2</accession>
<protein>
    <recommendedName>
        <fullName evidence="6">(+)-neomenthol dehydrogenase</fullName>
    </recommendedName>
</protein>
<dbReference type="EMBL" id="BQKI01000073">
    <property type="protein sequence ID" value="GJN16851.1"/>
    <property type="molecule type" value="Genomic_DNA"/>
</dbReference>
<dbReference type="SUPFAM" id="SSF51735">
    <property type="entry name" value="NAD(P)-binding Rossmann-fold domains"/>
    <property type="match status" value="1"/>
</dbReference>
<dbReference type="PANTHER" id="PTHR43490:SF99">
    <property type="entry name" value="SHORT-CHAIN DEHYDROGENASE_REDUCTASE"/>
    <property type="match status" value="1"/>
</dbReference>
<dbReference type="GO" id="GO:0016020">
    <property type="term" value="C:membrane"/>
    <property type="evidence" value="ECO:0007669"/>
    <property type="project" value="TreeGrafter"/>
</dbReference>
<evidence type="ECO:0008006" key="6">
    <source>
        <dbReference type="Google" id="ProtNLM"/>
    </source>
</evidence>
<proteinExistence type="inferred from homology"/>